<name>A0A1G9BW42_9FLAO</name>
<evidence type="ECO:0000313" key="1">
    <source>
        <dbReference type="EMBL" id="SDK43652.1"/>
    </source>
</evidence>
<keyword evidence="2" id="KW-1185">Reference proteome</keyword>
<protein>
    <submittedName>
        <fullName evidence="1">Uncharacterized protein</fullName>
    </submittedName>
</protein>
<accession>A0A1G9BW42</accession>
<proteinExistence type="predicted"/>
<evidence type="ECO:0000313" key="2">
    <source>
        <dbReference type="Proteomes" id="UP000199580"/>
    </source>
</evidence>
<dbReference type="STRING" id="1128970.SAMN04487935_3376"/>
<dbReference type="Proteomes" id="UP000199580">
    <property type="component" value="Unassembled WGS sequence"/>
</dbReference>
<gene>
    <name evidence="1" type="ORF">SAMN04487935_3376</name>
</gene>
<sequence>MAESIDPIDIFLDIERKHDSAVKLAAVQGKPHNEYLFAPEFNKVVQAIKTLRRLIIATPAQIQQIIATGVPVPLGNIEINFIDFVNSSVAPLSLGTNGTSFITFTTAGIDFVYVFIGTPGQYGFNSTSLAATDVIFLYKSDEASPPTGSFNPGYQECFIKVVQNGSTQPFVDLVSFNGYSPDIFVTAFADGYFRLNVDSFAADNQIIYQWSNYAGANEMRTATAYQVDRNLFVRTKVSGVASNDVLTNGWMIRVIKLNQ</sequence>
<dbReference type="RefSeq" id="WP_091398193.1">
    <property type="nucleotide sequence ID" value="NZ_BKAI01000012.1"/>
</dbReference>
<dbReference type="AlphaFoldDB" id="A0A1G9BW42"/>
<reference evidence="1 2" key="1">
    <citation type="submission" date="2016-10" db="EMBL/GenBank/DDBJ databases">
        <authorList>
            <person name="de Groot N.N."/>
        </authorList>
    </citation>
    <scope>NUCLEOTIDE SEQUENCE [LARGE SCALE GENOMIC DNA]</scope>
    <source>
        <strain evidence="1 2">CGMCC 1.10076</strain>
    </source>
</reference>
<dbReference type="EMBL" id="FNEZ01000006">
    <property type="protein sequence ID" value="SDK43652.1"/>
    <property type="molecule type" value="Genomic_DNA"/>
</dbReference>
<organism evidence="1 2">
    <name type="scientific">Flavobacterium noncentrifugens</name>
    <dbReference type="NCBI Taxonomy" id="1128970"/>
    <lineage>
        <taxon>Bacteria</taxon>
        <taxon>Pseudomonadati</taxon>
        <taxon>Bacteroidota</taxon>
        <taxon>Flavobacteriia</taxon>
        <taxon>Flavobacteriales</taxon>
        <taxon>Flavobacteriaceae</taxon>
        <taxon>Flavobacterium</taxon>
    </lineage>
</organism>